<evidence type="ECO:0000313" key="2">
    <source>
        <dbReference type="EMBL" id="EAU83307.2"/>
    </source>
</evidence>
<evidence type="ECO:0000313" key="3">
    <source>
        <dbReference type="Proteomes" id="UP000001861"/>
    </source>
</evidence>
<gene>
    <name evidence="2" type="ORF">CC1G_10748</name>
</gene>
<dbReference type="RefSeq" id="XP_001838506.2">
    <property type="nucleotide sequence ID" value="XM_001838454.2"/>
</dbReference>
<dbReference type="eggNOG" id="ENOG502SIKX">
    <property type="taxonomic scope" value="Eukaryota"/>
</dbReference>
<dbReference type="GeneID" id="6015098"/>
<feature type="transmembrane region" description="Helical" evidence="1">
    <location>
        <begin position="232"/>
        <end position="255"/>
    </location>
</feature>
<keyword evidence="1" id="KW-0472">Membrane</keyword>
<feature type="transmembrane region" description="Helical" evidence="1">
    <location>
        <begin position="156"/>
        <end position="174"/>
    </location>
</feature>
<sequence length="280" mass="31401">MASQVINQVIPGFSLTNRWLLYTSIMLTPAQALSGVGSHCPSNLGFLAFNWYQQYSWYMAAKSRELHALSLLPVHLNLVYAITYLGGITAGNAFIGVPLGLGTAGLMILNTVTAWISLKTNLPEGDGVYQFFFFGWRTLSKGWRIFFLLWQINDTLVVAASVFIGIIWGVIISFDPETIFSIQSRDFLLWRETAILWGPPTMLLFTWPLVLWMELIVQKNNIVSETDMVSVWLFIAQVATMVWPSLVNLVGAIWWCGKRKAGDEEEGAVIPMAEKSINQV</sequence>
<accession>A8P3A4</accession>
<dbReference type="VEuPathDB" id="FungiDB:CC1G_10748"/>
<evidence type="ECO:0000256" key="1">
    <source>
        <dbReference type="SAM" id="Phobius"/>
    </source>
</evidence>
<comment type="caution">
    <text evidence="2">The sequence shown here is derived from an EMBL/GenBank/DDBJ whole genome shotgun (WGS) entry which is preliminary data.</text>
</comment>
<dbReference type="Proteomes" id="UP000001861">
    <property type="component" value="Unassembled WGS sequence"/>
</dbReference>
<feature type="transmembrane region" description="Helical" evidence="1">
    <location>
        <begin position="194"/>
        <end position="212"/>
    </location>
</feature>
<proteinExistence type="predicted"/>
<feature type="transmembrane region" description="Helical" evidence="1">
    <location>
        <begin position="93"/>
        <end position="116"/>
    </location>
</feature>
<dbReference type="EMBL" id="AACS02000004">
    <property type="protein sequence ID" value="EAU83307.2"/>
    <property type="molecule type" value="Genomic_DNA"/>
</dbReference>
<dbReference type="STRING" id="240176.A8P3A4"/>
<reference evidence="2 3" key="1">
    <citation type="journal article" date="2010" name="Proc. Natl. Acad. Sci. U.S.A.">
        <title>Insights into evolution of multicellular fungi from the assembled chromosomes of the mushroom Coprinopsis cinerea (Coprinus cinereus).</title>
        <authorList>
            <person name="Stajich J.E."/>
            <person name="Wilke S.K."/>
            <person name="Ahren D."/>
            <person name="Au C.H."/>
            <person name="Birren B.W."/>
            <person name="Borodovsky M."/>
            <person name="Burns C."/>
            <person name="Canback B."/>
            <person name="Casselton L.A."/>
            <person name="Cheng C.K."/>
            <person name="Deng J."/>
            <person name="Dietrich F.S."/>
            <person name="Fargo D.C."/>
            <person name="Farman M.L."/>
            <person name="Gathman A.C."/>
            <person name="Goldberg J."/>
            <person name="Guigo R."/>
            <person name="Hoegger P.J."/>
            <person name="Hooker J.B."/>
            <person name="Huggins A."/>
            <person name="James T.Y."/>
            <person name="Kamada T."/>
            <person name="Kilaru S."/>
            <person name="Kodira C."/>
            <person name="Kues U."/>
            <person name="Kupfer D."/>
            <person name="Kwan H.S."/>
            <person name="Lomsadze A."/>
            <person name="Li W."/>
            <person name="Lilly W.W."/>
            <person name="Ma L.J."/>
            <person name="Mackey A.J."/>
            <person name="Manning G."/>
            <person name="Martin F."/>
            <person name="Muraguchi H."/>
            <person name="Natvig D.O."/>
            <person name="Palmerini H."/>
            <person name="Ramesh M.A."/>
            <person name="Rehmeyer C.J."/>
            <person name="Roe B.A."/>
            <person name="Shenoy N."/>
            <person name="Stanke M."/>
            <person name="Ter-Hovhannisyan V."/>
            <person name="Tunlid A."/>
            <person name="Velagapudi R."/>
            <person name="Vision T.J."/>
            <person name="Zeng Q."/>
            <person name="Zolan M.E."/>
            <person name="Pukkila P.J."/>
        </authorList>
    </citation>
    <scope>NUCLEOTIDE SEQUENCE [LARGE SCALE GENOMIC DNA]</scope>
    <source>
        <strain evidence="3">Okayama-7 / 130 / ATCC MYA-4618 / FGSC 9003</strain>
    </source>
</reference>
<feature type="transmembrane region" description="Helical" evidence="1">
    <location>
        <begin position="66"/>
        <end position="87"/>
    </location>
</feature>
<protein>
    <submittedName>
        <fullName evidence="2">Uncharacterized protein</fullName>
    </submittedName>
</protein>
<dbReference type="AlphaFoldDB" id="A8P3A4"/>
<dbReference type="OrthoDB" id="4261061at2759"/>
<dbReference type="HOGENOM" id="CLU_074131_0_0_1"/>
<keyword evidence="3" id="KW-1185">Reference proteome</keyword>
<keyword evidence="1" id="KW-0812">Transmembrane</keyword>
<keyword evidence="1" id="KW-1133">Transmembrane helix</keyword>
<name>A8P3A4_COPC7</name>
<organism evidence="2 3">
    <name type="scientific">Coprinopsis cinerea (strain Okayama-7 / 130 / ATCC MYA-4618 / FGSC 9003)</name>
    <name type="common">Inky cap fungus</name>
    <name type="synonym">Hormographiella aspergillata</name>
    <dbReference type="NCBI Taxonomy" id="240176"/>
    <lineage>
        <taxon>Eukaryota</taxon>
        <taxon>Fungi</taxon>
        <taxon>Dikarya</taxon>
        <taxon>Basidiomycota</taxon>
        <taxon>Agaricomycotina</taxon>
        <taxon>Agaricomycetes</taxon>
        <taxon>Agaricomycetidae</taxon>
        <taxon>Agaricales</taxon>
        <taxon>Agaricineae</taxon>
        <taxon>Psathyrellaceae</taxon>
        <taxon>Coprinopsis</taxon>
    </lineage>
</organism>
<dbReference type="KEGG" id="cci:CC1G_10748"/>
<dbReference type="OMA" id="AITYFGG"/>
<dbReference type="InParanoid" id="A8P3A4"/>